<dbReference type="NCBIfam" id="TIGR01484">
    <property type="entry name" value="HAD-SF-IIB"/>
    <property type="match status" value="1"/>
</dbReference>
<dbReference type="Pfam" id="PF08282">
    <property type="entry name" value="Hydrolase_3"/>
    <property type="match status" value="1"/>
</dbReference>
<dbReference type="InterPro" id="IPR036412">
    <property type="entry name" value="HAD-like_sf"/>
</dbReference>
<gene>
    <name evidence="1" type="ORF">N1496_06980</name>
</gene>
<evidence type="ECO:0000313" key="2">
    <source>
        <dbReference type="Proteomes" id="UP001238096"/>
    </source>
</evidence>
<organism evidence="1 2">
    <name type="scientific">Streptococcus didelphis</name>
    <dbReference type="NCBI Taxonomy" id="102886"/>
    <lineage>
        <taxon>Bacteria</taxon>
        <taxon>Bacillati</taxon>
        <taxon>Bacillota</taxon>
        <taxon>Bacilli</taxon>
        <taxon>Lactobacillales</taxon>
        <taxon>Streptococcaceae</taxon>
        <taxon>Streptococcus</taxon>
    </lineage>
</organism>
<accession>A0ABY9LFX2</accession>
<dbReference type="PANTHER" id="PTHR10000">
    <property type="entry name" value="PHOSPHOSERINE PHOSPHATASE"/>
    <property type="match status" value="1"/>
</dbReference>
<name>A0ABY9LFX2_9STRE</name>
<keyword evidence="2" id="KW-1185">Reference proteome</keyword>
<evidence type="ECO:0000313" key="1">
    <source>
        <dbReference type="EMBL" id="WMB27801.1"/>
    </source>
</evidence>
<dbReference type="PANTHER" id="PTHR10000:SF53">
    <property type="entry name" value="5-AMINO-6-(5-PHOSPHO-D-RIBITYLAMINO)URACIL PHOSPHATASE YBJI-RELATED"/>
    <property type="match status" value="1"/>
</dbReference>
<protein>
    <submittedName>
        <fullName evidence="1">HAD family hydrolase</fullName>
    </submittedName>
</protein>
<dbReference type="InterPro" id="IPR023214">
    <property type="entry name" value="HAD_sf"/>
</dbReference>
<sequence>MTHSPIRTGIVPKVNYLVFDLDGTIVFDGKSILPEIKQELNRIKNKYTIIFASARPIRDMLPLLEDFTANDIIGANGAMYRQKQEIFLLETIRQTIVDRISEIITAYDLDYILDYEWDYSSRIRNPQNAILGKLDKARLASNIPFKKEKVSKIILFGVTKKLAELLSQLEGVNGLYHEDVEEFVITAQGIDKSFALKKLIQDNPYIAFGNDYNDSRLLEEAALGVQIDSFLPLKETARKHHIKKDQLLDLLKGL</sequence>
<proteinExistence type="predicted"/>
<dbReference type="EMBL" id="CP110509">
    <property type="protein sequence ID" value="WMB27801.1"/>
    <property type="molecule type" value="Genomic_DNA"/>
</dbReference>
<dbReference type="Gene3D" id="3.40.50.1000">
    <property type="entry name" value="HAD superfamily/HAD-like"/>
    <property type="match status" value="1"/>
</dbReference>
<dbReference type="RefSeq" id="WP_018367182.1">
    <property type="nucleotide sequence ID" value="NZ_CP110509.1"/>
</dbReference>
<reference evidence="2" key="1">
    <citation type="submission" date="2022-10" db="EMBL/GenBank/DDBJ databases">
        <title>Streptococcus didelphis as causative of fatal infections in opossums (Didelphis albiventris).</title>
        <authorList>
            <person name="Breyer G.M."/>
            <person name="Da Silva M.E.R.J."/>
            <person name="Siqueira F.M."/>
        </authorList>
    </citation>
    <scope>NUCLEOTIDE SEQUENCE [LARGE SCALE GENOMIC DNA]</scope>
    <source>
        <strain evidence="2">LBVP101/21</strain>
    </source>
</reference>
<dbReference type="GO" id="GO:0016787">
    <property type="term" value="F:hydrolase activity"/>
    <property type="evidence" value="ECO:0007669"/>
    <property type="project" value="UniProtKB-KW"/>
</dbReference>
<dbReference type="Proteomes" id="UP001238096">
    <property type="component" value="Chromosome"/>
</dbReference>
<keyword evidence="1" id="KW-0378">Hydrolase</keyword>
<dbReference type="SUPFAM" id="SSF56784">
    <property type="entry name" value="HAD-like"/>
    <property type="match status" value="1"/>
</dbReference>
<dbReference type="InterPro" id="IPR006379">
    <property type="entry name" value="HAD-SF_hydro_IIB"/>
</dbReference>
<dbReference type="Gene3D" id="3.30.1240.10">
    <property type="match status" value="1"/>
</dbReference>